<protein>
    <submittedName>
        <fullName evidence="1">Uncharacterized protein</fullName>
    </submittedName>
</protein>
<dbReference type="EMBL" id="VSRR010004826">
    <property type="protein sequence ID" value="MPC40821.1"/>
    <property type="molecule type" value="Genomic_DNA"/>
</dbReference>
<organism evidence="1 2">
    <name type="scientific">Portunus trituberculatus</name>
    <name type="common">Swimming crab</name>
    <name type="synonym">Neptunus trituberculatus</name>
    <dbReference type="NCBI Taxonomy" id="210409"/>
    <lineage>
        <taxon>Eukaryota</taxon>
        <taxon>Metazoa</taxon>
        <taxon>Ecdysozoa</taxon>
        <taxon>Arthropoda</taxon>
        <taxon>Crustacea</taxon>
        <taxon>Multicrustacea</taxon>
        <taxon>Malacostraca</taxon>
        <taxon>Eumalacostraca</taxon>
        <taxon>Eucarida</taxon>
        <taxon>Decapoda</taxon>
        <taxon>Pleocyemata</taxon>
        <taxon>Brachyura</taxon>
        <taxon>Eubrachyura</taxon>
        <taxon>Portunoidea</taxon>
        <taxon>Portunidae</taxon>
        <taxon>Portuninae</taxon>
        <taxon>Portunus</taxon>
    </lineage>
</organism>
<accession>A0A5B7F1H4</accession>
<keyword evidence="2" id="KW-1185">Reference proteome</keyword>
<dbReference type="Proteomes" id="UP000324222">
    <property type="component" value="Unassembled WGS sequence"/>
</dbReference>
<evidence type="ECO:0000313" key="2">
    <source>
        <dbReference type="Proteomes" id="UP000324222"/>
    </source>
</evidence>
<gene>
    <name evidence="1" type="ORF">E2C01_034390</name>
</gene>
<comment type="caution">
    <text evidence="1">The sequence shown here is derived from an EMBL/GenBank/DDBJ whole genome shotgun (WGS) entry which is preliminary data.</text>
</comment>
<sequence length="63" mass="6963">MTPPLASTVLLPRPHPLSTPGCGKSMAAGPAGRRECCAILCHVRRQWLLVPYTRFSLDLMQEM</sequence>
<name>A0A5B7F1H4_PORTR</name>
<proteinExistence type="predicted"/>
<dbReference type="AlphaFoldDB" id="A0A5B7F1H4"/>
<reference evidence="1 2" key="1">
    <citation type="submission" date="2019-05" db="EMBL/GenBank/DDBJ databases">
        <title>Another draft genome of Portunus trituberculatus and its Hox gene families provides insights of decapod evolution.</title>
        <authorList>
            <person name="Jeong J.-H."/>
            <person name="Song I."/>
            <person name="Kim S."/>
            <person name="Choi T."/>
            <person name="Kim D."/>
            <person name="Ryu S."/>
            <person name="Kim W."/>
        </authorList>
    </citation>
    <scope>NUCLEOTIDE SEQUENCE [LARGE SCALE GENOMIC DNA]</scope>
    <source>
        <tissue evidence="1">Muscle</tissue>
    </source>
</reference>
<evidence type="ECO:0000313" key="1">
    <source>
        <dbReference type="EMBL" id="MPC40821.1"/>
    </source>
</evidence>